<feature type="compositionally biased region" description="Polar residues" evidence="2">
    <location>
        <begin position="1"/>
        <end position="16"/>
    </location>
</feature>
<feature type="region of interest" description="Disordered" evidence="2">
    <location>
        <begin position="1"/>
        <end position="20"/>
    </location>
</feature>
<dbReference type="GO" id="GO:0009733">
    <property type="term" value="P:response to auxin"/>
    <property type="evidence" value="ECO:0007669"/>
    <property type="project" value="InterPro"/>
</dbReference>
<dbReference type="Proteomes" id="UP000015105">
    <property type="component" value="Unassembled WGS sequence"/>
</dbReference>
<evidence type="ECO:0000313" key="4">
    <source>
        <dbReference type="Proteomes" id="UP000015105"/>
    </source>
</evidence>
<proteinExistence type="inferred from homology"/>
<name>A0A452XGK9_AEGTS</name>
<dbReference type="EnsemblPlants" id="AET0Gv20146800.1">
    <property type="protein sequence ID" value="AET0Gv20146800.1"/>
    <property type="gene ID" value="AET0Gv20146800"/>
</dbReference>
<reference evidence="3" key="3">
    <citation type="submission" date="2019-03" db="UniProtKB">
        <authorList>
            <consortium name="EnsemblPlants"/>
        </authorList>
    </citation>
    <scope>IDENTIFICATION</scope>
</reference>
<accession>A0A452XGK9</accession>
<protein>
    <submittedName>
        <fullName evidence="3">Uncharacterized protein</fullName>
    </submittedName>
</protein>
<dbReference type="AlphaFoldDB" id="A0A452XGK9"/>
<reference evidence="4" key="2">
    <citation type="journal article" date="2017" name="Nat. Plants">
        <title>The Aegilops tauschii genome reveals multiple impacts of transposons.</title>
        <authorList>
            <person name="Zhao G."/>
            <person name="Zou C."/>
            <person name="Li K."/>
            <person name="Wang K."/>
            <person name="Li T."/>
            <person name="Gao L."/>
            <person name="Zhang X."/>
            <person name="Wang H."/>
            <person name="Yang Z."/>
            <person name="Liu X."/>
            <person name="Jiang W."/>
            <person name="Mao L."/>
            <person name="Kong X."/>
            <person name="Jiao Y."/>
            <person name="Jia J."/>
        </authorList>
    </citation>
    <scope>NUCLEOTIDE SEQUENCE [LARGE SCALE GENOMIC DNA]</scope>
    <source>
        <strain evidence="4">cv. AL8/78</strain>
    </source>
</reference>
<feature type="region of interest" description="Disordered" evidence="2">
    <location>
        <begin position="136"/>
        <end position="176"/>
    </location>
</feature>
<organism evidence="3 4">
    <name type="scientific">Aegilops tauschii subsp. strangulata</name>
    <name type="common">Goatgrass</name>
    <dbReference type="NCBI Taxonomy" id="200361"/>
    <lineage>
        <taxon>Eukaryota</taxon>
        <taxon>Viridiplantae</taxon>
        <taxon>Streptophyta</taxon>
        <taxon>Embryophyta</taxon>
        <taxon>Tracheophyta</taxon>
        <taxon>Spermatophyta</taxon>
        <taxon>Magnoliopsida</taxon>
        <taxon>Liliopsida</taxon>
        <taxon>Poales</taxon>
        <taxon>Poaceae</taxon>
        <taxon>BOP clade</taxon>
        <taxon>Pooideae</taxon>
        <taxon>Triticodae</taxon>
        <taxon>Triticeae</taxon>
        <taxon>Triticinae</taxon>
        <taxon>Aegilops</taxon>
    </lineage>
</organism>
<evidence type="ECO:0000256" key="1">
    <source>
        <dbReference type="ARBA" id="ARBA00006974"/>
    </source>
</evidence>
<evidence type="ECO:0000256" key="2">
    <source>
        <dbReference type="SAM" id="MobiDB-lite"/>
    </source>
</evidence>
<reference evidence="4" key="1">
    <citation type="journal article" date="2014" name="Science">
        <title>Ancient hybridizations among the ancestral genomes of bread wheat.</title>
        <authorList>
            <consortium name="International Wheat Genome Sequencing Consortium,"/>
            <person name="Marcussen T."/>
            <person name="Sandve S.R."/>
            <person name="Heier L."/>
            <person name="Spannagl M."/>
            <person name="Pfeifer M."/>
            <person name="Jakobsen K.S."/>
            <person name="Wulff B.B."/>
            <person name="Steuernagel B."/>
            <person name="Mayer K.F."/>
            <person name="Olsen O.A."/>
        </authorList>
    </citation>
    <scope>NUCLEOTIDE SEQUENCE [LARGE SCALE GENOMIC DNA]</scope>
    <source>
        <strain evidence="4">cv. AL8/78</strain>
    </source>
</reference>
<dbReference type="PANTHER" id="PTHR31374">
    <property type="entry name" value="AUXIN-INDUCED PROTEIN-LIKE-RELATED"/>
    <property type="match status" value="1"/>
</dbReference>
<dbReference type="Pfam" id="PF02519">
    <property type="entry name" value="Auxin_inducible"/>
    <property type="match status" value="1"/>
</dbReference>
<dbReference type="Gramene" id="AET0Gv20146800.1">
    <property type="protein sequence ID" value="AET0Gv20146800.1"/>
    <property type="gene ID" value="AET0Gv20146800"/>
</dbReference>
<dbReference type="STRING" id="200361.A0A452XGK9"/>
<sequence>SNPQVQRRQTAAEQSTAKSSLASVQSASSSMCKVINTVQSLAWLRRAVRRWRSRAAASVRPNKDVLVPAGHVAVCVRGRGDGESSSRRFVVPVAQLSHPAFWELLQQAEEEYGFPSAPGPLALPCDEDHLRDVLRRVSSSDSEERPSFRRRRGATAAPSDDSRPLLQGVAVKKLAS</sequence>
<dbReference type="InterPro" id="IPR003676">
    <property type="entry name" value="SAUR_fam"/>
</dbReference>
<comment type="similarity">
    <text evidence="1">Belongs to the ARG7 family.</text>
</comment>
<dbReference type="PANTHER" id="PTHR31374:SF12">
    <property type="entry name" value="OS04G0662400 PROTEIN"/>
    <property type="match status" value="1"/>
</dbReference>
<evidence type="ECO:0000313" key="3">
    <source>
        <dbReference type="EnsemblPlants" id="AET0Gv20146800.1"/>
    </source>
</evidence>
<keyword evidence="4" id="KW-1185">Reference proteome</keyword>